<dbReference type="RefSeq" id="WP_227020626.1">
    <property type="nucleotide sequence ID" value="NZ_JAGSND010000032.1"/>
</dbReference>
<dbReference type="Proteomes" id="UP000675664">
    <property type="component" value="Unassembled WGS sequence"/>
</dbReference>
<dbReference type="EMBL" id="JAGSND010000032">
    <property type="protein sequence ID" value="MBR0600530.1"/>
    <property type="molecule type" value="Genomic_DNA"/>
</dbReference>
<accession>A0A8J7W7Z1</accession>
<evidence type="ECO:0000313" key="2">
    <source>
        <dbReference type="EMBL" id="MBR0600530.1"/>
    </source>
</evidence>
<feature type="compositionally biased region" description="Polar residues" evidence="1">
    <location>
        <begin position="59"/>
        <end position="75"/>
    </location>
</feature>
<sequence>MKLTDKTKKRLTIAGLGVVCVVLVIAIASQFEPVAPKGVSVQPSSTVSDEVNPADVIPSPSTEVTVPSINPTESSALPADTGDSTGTEQSIQAEVTKPAEPPQEVKTDPSKTPDGQEVDKVTPVEHDKVTKPENPPSGTPESGDKKDGKIYVPGFGWIDDNGGGVQQNDVGSDGDINKQVGNMD</sequence>
<comment type="caution">
    <text evidence="2">The sequence shown here is derived from an EMBL/GenBank/DDBJ whole genome shotgun (WGS) entry which is preliminary data.</text>
</comment>
<evidence type="ECO:0000256" key="1">
    <source>
        <dbReference type="SAM" id="MobiDB-lite"/>
    </source>
</evidence>
<reference evidence="2" key="1">
    <citation type="submission" date="2021-04" db="EMBL/GenBank/DDBJ databases">
        <title>Sinoanaerobacter chloroacetimidivorans sp. nov., an obligate anaerobic bacterium isolated from anaerobic sludge.</title>
        <authorList>
            <person name="Bao Y."/>
        </authorList>
    </citation>
    <scope>NUCLEOTIDE SEQUENCE</scope>
    <source>
        <strain evidence="2">BAD-6</strain>
    </source>
</reference>
<gene>
    <name evidence="2" type="ORF">KCX82_21910</name>
</gene>
<dbReference type="InterPro" id="IPR046680">
    <property type="entry name" value="DUF6550"/>
</dbReference>
<feature type="compositionally biased region" description="Polar residues" evidence="1">
    <location>
        <begin position="82"/>
        <end position="93"/>
    </location>
</feature>
<dbReference type="Pfam" id="PF20187">
    <property type="entry name" value="DUF6550"/>
    <property type="match status" value="1"/>
</dbReference>
<feature type="region of interest" description="Disordered" evidence="1">
    <location>
        <begin position="35"/>
        <end position="184"/>
    </location>
</feature>
<name>A0A8J7W7Z1_9FIRM</name>
<evidence type="ECO:0000313" key="3">
    <source>
        <dbReference type="Proteomes" id="UP000675664"/>
    </source>
</evidence>
<organism evidence="2 3">
    <name type="scientific">Sinanaerobacter chloroacetimidivorans</name>
    <dbReference type="NCBI Taxonomy" id="2818044"/>
    <lineage>
        <taxon>Bacteria</taxon>
        <taxon>Bacillati</taxon>
        <taxon>Bacillota</taxon>
        <taxon>Clostridia</taxon>
        <taxon>Peptostreptococcales</taxon>
        <taxon>Anaerovoracaceae</taxon>
        <taxon>Sinanaerobacter</taxon>
    </lineage>
</organism>
<dbReference type="AlphaFoldDB" id="A0A8J7W7Z1"/>
<proteinExistence type="predicted"/>
<feature type="compositionally biased region" description="Basic and acidic residues" evidence="1">
    <location>
        <begin position="117"/>
        <end position="131"/>
    </location>
</feature>
<reference evidence="2" key="2">
    <citation type="submission" date="2021-04" db="EMBL/GenBank/DDBJ databases">
        <authorList>
            <person name="Liu J."/>
        </authorList>
    </citation>
    <scope>NUCLEOTIDE SEQUENCE</scope>
    <source>
        <strain evidence="2">BAD-6</strain>
    </source>
</reference>
<keyword evidence="3" id="KW-1185">Reference proteome</keyword>
<protein>
    <submittedName>
        <fullName evidence="2">Uncharacterized protein</fullName>
    </submittedName>
</protein>